<dbReference type="EMBL" id="GBHO01043555">
    <property type="protein sequence ID" value="JAG00049.1"/>
    <property type="molecule type" value="Transcribed_RNA"/>
</dbReference>
<accession>A0A0A9VWK1</accession>
<feature type="domain" description="Tectonic-1-3" evidence="1">
    <location>
        <begin position="39"/>
        <end position="209"/>
    </location>
</feature>
<organism evidence="2">
    <name type="scientific">Lygus hesperus</name>
    <name type="common">Western plant bug</name>
    <dbReference type="NCBI Taxonomy" id="30085"/>
    <lineage>
        <taxon>Eukaryota</taxon>
        <taxon>Metazoa</taxon>
        <taxon>Ecdysozoa</taxon>
        <taxon>Arthropoda</taxon>
        <taxon>Hexapoda</taxon>
        <taxon>Insecta</taxon>
        <taxon>Pterygota</taxon>
        <taxon>Neoptera</taxon>
        <taxon>Paraneoptera</taxon>
        <taxon>Hemiptera</taxon>
        <taxon>Heteroptera</taxon>
        <taxon>Panheteroptera</taxon>
        <taxon>Cimicomorpha</taxon>
        <taxon>Miridae</taxon>
        <taxon>Mirini</taxon>
        <taxon>Lygus</taxon>
    </lineage>
</organism>
<dbReference type="InterPro" id="IPR040354">
    <property type="entry name" value="TCTN1-3"/>
</dbReference>
<dbReference type="GO" id="GO:0060271">
    <property type="term" value="P:cilium assembly"/>
    <property type="evidence" value="ECO:0007669"/>
    <property type="project" value="TreeGrafter"/>
</dbReference>
<sequence>ERVMKRKGLELYLEKIATSGIHKYFDLNEPQELPNHDIYKYGVEIKLEKSKSSLIFPIEILGKGYCSYSSPVRYLLDSTSICTSKMDEDQCEHNPRFDLKNYFEEDGEGELHLAEIFTGNVSSSIEANVRIVCSPDIFEIEHFLTLSDIYAECDDLIAVKRAKLDSVLKTCKNVVRSIEYRFSWHENYLSSVNVTVVLSDVPLDQPDSLAPSIQSASSHVTQVFKIEFDKKRTSTSTLDQSSYSQNDRIRVQSFS</sequence>
<dbReference type="InterPro" id="IPR011677">
    <property type="entry name" value="TCTN1-3_dom"/>
</dbReference>
<dbReference type="AlphaFoldDB" id="A0A0A9VWK1"/>
<reference evidence="2" key="1">
    <citation type="journal article" date="2014" name="PLoS ONE">
        <title>Transcriptome-Based Identification of ABC Transporters in the Western Tarnished Plant Bug Lygus hesperus.</title>
        <authorList>
            <person name="Hull J.J."/>
            <person name="Chaney K."/>
            <person name="Geib S.M."/>
            <person name="Fabrick J.A."/>
            <person name="Brent C.S."/>
            <person name="Walsh D."/>
            <person name="Lavine L.C."/>
        </authorList>
    </citation>
    <scope>NUCLEOTIDE SEQUENCE</scope>
</reference>
<dbReference type="PANTHER" id="PTHR14611">
    <property type="entry name" value="TECTONIC FAMILY MEMBER"/>
    <property type="match status" value="1"/>
</dbReference>
<proteinExistence type="predicted"/>
<evidence type="ECO:0000313" key="2">
    <source>
        <dbReference type="EMBL" id="JAG00049.1"/>
    </source>
</evidence>
<dbReference type="PANTHER" id="PTHR14611:SF6">
    <property type="entry name" value="TECTONIC-2"/>
    <property type="match status" value="1"/>
</dbReference>
<protein>
    <submittedName>
        <fullName evidence="2">Tectonic-1</fullName>
    </submittedName>
</protein>
<name>A0A0A9VWK1_LYGHE</name>
<gene>
    <name evidence="2" type="primary">TCTN1_1</name>
    <name evidence="2" type="ORF">CM83_8989</name>
</gene>
<reference evidence="2" key="2">
    <citation type="submission" date="2014-07" db="EMBL/GenBank/DDBJ databases">
        <authorList>
            <person name="Hull J."/>
        </authorList>
    </citation>
    <scope>NUCLEOTIDE SEQUENCE</scope>
</reference>
<feature type="non-terminal residue" evidence="2">
    <location>
        <position position="1"/>
    </location>
</feature>
<dbReference type="Pfam" id="PF07773">
    <property type="entry name" value="TCTN_DUF1619"/>
    <property type="match status" value="1"/>
</dbReference>
<evidence type="ECO:0000259" key="1">
    <source>
        <dbReference type="Pfam" id="PF07773"/>
    </source>
</evidence>